<dbReference type="EMBL" id="BAABJE010000010">
    <property type="protein sequence ID" value="GAA4795978.1"/>
    <property type="molecule type" value="Genomic_DNA"/>
</dbReference>
<sequence length="441" mass="47485">MAAIPEDVLKKMAADKKAAETKLEKILSDFEKAHDTKTETPGKNLRALLDNSPDLKARILDSVQKGHLEKFDVLPAGANAGGTYSPDTKTIELPADYLKKAGKDKAAAAELVFVMGHEIQHSFNSTVSDKATDAFVKDVEKIAKGPGPHDYTNAVKTLIQNYREDEAGAHIGGFNAIASQVMKDNPKAGLKELYNAHPGRMEDFIERGGKAPNFTYALKPGLTLEADNTMKTTPENVKAMGKHYFDQPPSSARLGTKGNQDYPNYYGEWALNVINDTEKRALAEAKKADPKAVAPEVKIDMKSIGLDKSLLDTGLKFTDSSPKKPSVEAPAPEPALYRQAEDALKKVDGLGLKGEELRNVAAATALQAQTSGMERIDGALLGKNGQVFAYQGDPTSESADRIAVNVAQARQQPADQSLATMMVPDPQQAPAQQQSARSVGM</sequence>
<comment type="caution">
    <text evidence="3">The sequence shown here is derived from an EMBL/GenBank/DDBJ whole genome shotgun (WGS) entry which is preliminary data.</text>
</comment>
<organism evidence="3 4">
    <name type="scientific">Lysobacter hankyongensis</name>
    <dbReference type="NCBI Taxonomy" id="1176535"/>
    <lineage>
        <taxon>Bacteria</taxon>
        <taxon>Pseudomonadati</taxon>
        <taxon>Pseudomonadota</taxon>
        <taxon>Gammaproteobacteria</taxon>
        <taxon>Lysobacterales</taxon>
        <taxon>Lysobacteraceae</taxon>
        <taxon>Lysobacter</taxon>
    </lineage>
</organism>
<name>A0ABP9BIZ3_9GAMM</name>
<evidence type="ECO:0000313" key="3">
    <source>
        <dbReference type="EMBL" id="GAA4795978.1"/>
    </source>
</evidence>
<feature type="region of interest" description="Disordered" evidence="1">
    <location>
        <begin position="410"/>
        <end position="441"/>
    </location>
</feature>
<gene>
    <name evidence="3" type="ORF">GCM10023307_22320</name>
</gene>
<dbReference type="Proteomes" id="UP001499959">
    <property type="component" value="Unassembled WGS sequence"/>
</dbReference>
<feature type="domain" description="X-Tfes XVIPCD" evidence="2">
    <location>
        <begin position="332"/>
        <end position="421"/>
    </location>
</feature>
<protein>
    <recommendedName>
        <fullName evidence="2">X-Tfes XVIPCD domain-containing protein</fullName>
    </recommendedName>
</protein>
<dbReference type="InterPro" id="IPR046519">
    <property type="entry name" value="X-Tfes_XVIPCD"/>
</dbReference>
<accession>A0ABP9BIZ3</accession>
<reference evidence="4" key="1">
    <citation type="journal article" date="2019" name="Int. J. Syst. Evol. Microbiol.">
        <title>The Global Catalogue of Microorganisms (GCM) 10K type strain sequencing project: providing services to taxonomists for standard genome sequencing and annotation.</title>
        <authorList>
            <consortium name="The Broad Institute Genomics Platform"/>
            <consortium name="The Broad Institute Genome Sequencing Center for Infectious Disease"/>
            <person name="Wu L."/>
            <person name="Ma J."/>
        </authorList>
    </citation>
    <scope>NUCLEOTIDE SEQUENCE [LARGE SCALE GENOMIC DNA]</scope>
    <source>
        <strain evidence="4">JCM 18204</strain>
    </source>
</reference>
<dbReference type="Pfam" id="PF20410">
    <property type="entry name" value="X-Tfes_XVIPCD"/>
    <property type="match status" value="1"/>
</dbReference>
<keyword evidence="4" id="KW-1185">Reference proteome</keyword>
<proteinExistence type="predicted"/>
<evidence type="ECO:0000259" key="2">
    <source>
        <dbReference type="Pfam" id="PF20410"/>
    </source>
</evidence>
<evidence type="ECO:0000313" key="4">
    <source>
        <dbReference type="Proteomes" id="UP001499959"/>
    </source>
</evidence>
<evidence type="ECO:0000256" key="1">
    <source>
        <dbReference type="SAM" id="MobiDB-lite"/>
    </source>
</evidence>
<feature type="compositionally biased region" description="Polar residues" evidence="1">
    <location>
        <begin position="410"/>
        <end position="419"/>
    </location>
</feature>
<dbReference type="RefSeq" id="WP_345303401.1">
    <property type="nucleotide sequence ID" value="NZ_BAABJE010000010.1"/>
</dbReference>